<evidence type="ECO:0000256" key="1">
    <source>
        <dbReference type="ARBA" id="ARBA00022729"/>
    </source>
</evidence>
<dbReference type="Pfam" id="PF05426">
    <property type="entry name" value="Alginate_lyase"/>
    <property type="match status" value="1"/>
</dbReference>
<keyword evidence="1" id="KW-0732">Signal</keyword>
<keyword evidence="4" id="KW-0812">Transmembrane</keyword>
<keyword evidence="4" id="KW-0472">Membrane</keyword>
<dbReference type="EMBL" id="OU594945">
    <property type="protein sequence ID" value="CAG9288887.1"/>
    <property type="molecule type" value="Genomic_DNA"/>
</dbReference>
<dbReference type="Proteomes" id="UP000836788">
    <property type="component" value="Chromosome 4"/>
</dbReference>
<dbReference type="InterPro" id="IPR008929">
    <property type="entry name" value="Chondroitin_lyas"/>
</dbReference>
<accession>A0A8J9X6I4</accession>
<evidence type="ECO:0000256" key="2">
    <source>
        <dbReference type="ARBA" id="ARBA00023239"/>
    </source>
</evidence>
<evidence type="ECO:0000256" key="4">
    <source>
        <dbReference type="SAM" id="Phobius"/>
    </source>
</evidence>
<feature type="region of interest" description="Disordered" evidence="3">
    <location>
        <begin position="1"/>
        <end position="21"/>
    </location>
</feature>
<keyword evidence="4" id="KW-1133">Transmembrane helix</keyword>
<organism evidence="6">
    <name type="scientific">Phaeodactylum tricornutum</name>
    <name type="common">Diatom</name>
    <dbReference type="NCBI Taxonomy" id="2850"/>
    <lineage>
        <taxon>Eukaryota</taxon>
        <taxon>Sar</taxon>
        <taxon>Stramenopiles</taxon>
        <taxon>Ochrophyta</taxon>
        <taxon>Bacillariophyta</taxon>
        <taxon>Bacillariophyceae</taxon>
        <taxon>Bacillariophycidae</taxon>
        <taxon>Naviculales</taxon>
        <taxon>Phaeodactylaceae</taxon>
        <taxon>Phaeodactylum</taxon>
    </lineage>
</organism>
<evidence type="ECO:0000313" key="6">
    <source>
        <dbReference type="EMBL" id="CAG9288887.1"/>
    </source>
</evidence>
<reference evidence="6" key="1">
    <citation type="submission" date="2022-02" db="EMBL/GenBank/DDBJ databases">
        <authorList>
            <person name="Giguere J D."/>
        </authorList>
    </citation>
    <scope>NUCLEOTIDE SEQUENCE</scope>
    <source>
        <strain evidence="6">CCAP 1055/1</strain>
    </source>
</reference>
<name>A0A8J9X6I4_PHATR</name>
<evidence type="ECO:0000256" key="3">
    <source>
        <dbReference type="SAM" id="MobiDB-lite"/>
    </source>
</evidence>
<dbReference type="InterPro" id="IPR008397">
    <property type="entry name" value="Alginate_lyase_dom"/>
</dbReference>
<sequence>METSVCNSSSNPRYGPLEPRRRKTNIQRMLRQESGGRASTYRLRITQPCPILLLLLLLIAQSSVFVWYHTCDEAFFVDRPINEQGIPAFYKPSEHDFCKSFVRHGLFSLLGNGMVPNDGKIENDLFNTAAHTPKDRTTLSASRRASADLKMIKATIAGEPTKATGPEDSPVSRDFMNISASKEEHLEVYGGVPGKNQHTDEAIQPVSMLLLRAVGNSLPPRHSAEQTLRNLDFVLTYEEAFPNLSRHWFLNRLVDPHVEQQVVQRLQQANESYTIIPFDLKSYDSHVYRFDLLDFPDQIHSTYSYNTYTGFFLGLNAEDRIMRDKLVYTANVNGVRNEMLNYGRHLSSAEYILPFDGNCFLARNAWDAMQRNIQHNPAAKYFAVPMDRLVEENAALLSGSYKPNPVEEPQIIFHRTSIANFNPNLPYGRRNKVDLLRRLGIKGIWENNEGNKWDVILEATNPVAEIEANVIEMTGTAGWISRLYSGNKNAELTDAGASTTRVRMRRTAISTLLDRLDLRAAVTLYNFTSNTMLFYDEQQLYQSHLLWKNGQLQNPMINSLMEKAAQSLNEGPWSVVDKRSFGCGPSLSCRDYYNPWPYMWPQRNESGSIDWTREFVMNNGEILPGSVLYTEGSEHFDYTRLESMQRNTTVLALAYAISANQSYAEKAAANLRVWFLEPGTRMNPNLSYTQVAWVGNPPQWRRKAFGTIEMSGVYFFLDAVRIVEGSGALSILEIHNLRRWFREYLHWLYMSNGRKEASEFDPNGGIPEVFAPNHIGLNFDIQLASVAAYCGNLSLAVRTIHRAVSRLDAHVNSTGAMPKEQRVGSCEHFTALALNGWSVAARVASSIGIDYWRRFRVANRNISKLCLAMEYGNPLLDNRETCAGDGAPIDPSRWWPLFFEAKSRCPHLETRYLVQNERDPPERSDFPSHHNLISGSNMPYSGVAPFWNLNLPP</sequence>
<feature type="domain" description="Alginate lyase" evidence="5">
    <location>
        <begin position="616"/>
        <end position="866"/>
    </location>
</feature>
<protein>
    <recommendedName>
        <fullName evidence="5">Alginate lyase domain-containing protein</fullName>
    </recommendedName>
</protein>
<dbReference type="Gene3D" id="1.50.10.100">
    <property type="entry name" value="Chondroitin AC/alginate lyase"/>
    <property type="match status" value="1"/>
</dbReference>
<gene>
    <name evidence="6" type="ORF">PTTT1_LOCUS39917</name>
</gene>
<dbReference type="AlphaFoldDB" id="A0A8J9X6I4"/>
<proteinExistence type="predicted"/>
<feature type="transmembrane region" description="Helical" evidence="4">
    <location>
        <begin position="51"/>
        <end position="70"/>
    </location>
</feature>
<evidence type="ECO:0000259" key="5">
    <source>
        <dbReference type="Pfam" id="PF05426"/>
    </source>
</evidence>
<keyword evidence="2" id="KW-0456">Lyase</keyword>
<dbReference type="SUPFAM" id="SSF48230">
    <property type="entry name" value="Chondroitin AC/alginate lyase"/>
    <property type="match status" value="1"/>
</dbReference>
<feature type="compositionally biased region" description="Polar residues" evidence="3">
    <location>
        <begin position="1"/>
        <end position="12"/>
    </location>
</feature>
<dbReference type="GO" id="GO:0016829">
    <property type="term" value="F:lyase activity"/>
    <property type="evidence" value="ECO:0007669"/>
    <property type="project" value="UniProtKB-KW"/>
</dbReference>